<dbReference type="OrthoDB" id="271716at2"/>
<evidence type="ECO:0000313" key="2">
    <source>
        <dbReference type="EMBL" id="EAR13731.1"/>
    </source>
</evidence>
<proteinExistence type="predicted"/>
<dbReference type="InterPro" id="IPR037401">
    <property type="entry name" value="SnoaL-like"/>
</dbReference>
<dbReference type="InterPro" id="IPR032710">
    <property type="entry name" value="NTF2-like_dom_sf"/>
</dbReference>
<dbReference type="AlphaFoldDB" id="A4BXP0"/>
<dbReference type="STRING" id="313594.PI23P_04517"/>
<keyword evidence="3" id="KW-1185">Reference proteome</keyword>
<dbReference type="Pfam" id="PF13474">
    <property type="entry name" value="SnoaL_3"/>
    <property type="match status" value="1"/>
</dbReference>
<dbReference type="Gene3D" id="3.10.450.50">
    <property type="match status" value="1"/>
</dbReference>
<gene>
    <name evidence="2" type="ORF">PI23P_04517</name>
</gene>
<evidence type="ECO:0000313" key="3">
    <source>
        <dbReference type="Proteomes" id="UP000003053"/>
    </source>
</evidence>
<organism evidence="2 3">
    <name type="scientific">Polaribacter irgensii 23-P</name>
    <dbReference type="NCBI Taxonomy" id="313594"/>
    <lineage>
        <taxon>Bacteria</taxon>
        <taxon>Pseudomonadati</taxon>
        <taxon>Bacteroidota</taxon>
        <taxon>Flavobacteriia</taxon>
        <taxon>Flavobacteriales</taxon>
        <taxon>Flavobacteriaceae</taxon>
    </lineage>
</organism>
<dbReference type="eggNOG" id="COG4319">
    <property type="taxonomic scope" value="Bacteria"/>
</dbReference>
<protein>
    <recommendedName>
        <fullName evidence="1">SnoaL-like domain-containing protein</fullName>
    </recommendedName>
</protein>
<reference evidence="2 3" key="1">
    <citation type="submission" date="2006-02" db="EMBL/GenBank/DDBJ databases">
        <authorList>
            <person name="Murray A."/>
            <person name="Staley J."/>
            <person name="Ferriera S."/>
            <person name="Johnson J."/>
            <person name="Kravitz S."/>
            <person name="Halpern A."/>
            <person name="Remington K."/>
            <person name="Beeson K."/>
            <person name="Tran B."/>
            <person name="Rogers Y.-H."/>
            <person name="Friedman R."/>
            <person name="Venter J.C."/>
        </authorList>
    </citation>
    <scope>NUCLEOTIDE SEQUENCE [LARGE SCALE GENOMIC DNA]</scope>
    <source>
        <strain evidence="2 3">23-P</strain>
    </source>
</reference>
<sequence>MKRLIIICITLHFCASCNAVKVDKAQVRKEVHTFLGAWHQAATDANFENYFAAMDSLSVFIGTAAEEVWTKTQFQAFSKPYFDKGKAWSFKTLERNVHVDDTVDFVWFDELLETWMGTCRGAGVLKKTGGVWRIKQYVLSIPIPNEDIQAVIAIKKKKDSLFLKKYLE</sequence>
<dbReference type="EMBL" id="AAOG01000001">
    <property type="protein sequence ID" value="EAR13731.1"/>
    <property type="molecule type" value="Genomic_DNA"/>
</dbReference>
<accession>A4BXP0</accession>
<name>A4BXP0_9FLAO</name>
<dbReference type="HOGENOM" id="CLU_119548_1_0_10"/>
<evidence type="ECO:0000259" key="1">
    <source>
        <dbReference type="Pfam" id="PF13474"/>
    </source>
</evidence>
<dbReference type="RefSeq" id="WP_004569529.1">
    <property type="nucleotide sequence ID" value="NZ_CH724148.1"/>
</dbReference>
<comment type="caution">
    <text evidence="2">The sequence shown here is derived from an EMBL/GenBank/DDBJ whole genome shotgun (WGS) entry which is preliminary data.</text>
</comment>
<dbReference type="Proteomes" id="UP000003053">
    <property type="component" value="Unassembled WGS sequence"/>
</dbReference>
<feature type="domain" description="SnoaL-like" evidence="1">
    <location>
        <begin position="31"/>
        <end position="144"/>
    </location>
</feature>
<dbReference type="SUPFAM" id="SSF54427">
    <property type="entry name" value="NTF2-like"/>
    <property type="match status" value="1"/>
</dbReference>